<gene>
    <name evidence="7" type="ORF">HNQ61_003100</name>
</gene>
<dbReference type="Gene3D" id="3.40.630.10">
    <property type="entry name" value="Zn peptidases"/>
    <property type="match status" value="1"/>
</dbReference>
<comment type="caution">
    <text evidence="7">The sequence shown here is derived from an EMBL/GenBank/DDBJ whole genome shotgun (WGS) entry which is preliminary data.</text>
</comment>
<evidence type="ECO:0000256" key="3">
    <source>
        <dbReference type="ARBA" id="ARBA00022723"/>
    </source>
</evidence>
<keyword evidence="5" id="KW-0862">Zinc</keyword>
<comment type="similarity">
    <text evidence="1">Belongs to the peptidase M20A family.</text>
</comment>
<name>A0A841H0J2_9BACT</name>
<dbReference type="Gene3D" id="1.10.150.900">
    <property type="match status" value="1"/>
</dbReference>
<evidence type="ECO:0000256" key="2">
    <source>
        <dbReference type="ARBA" id="ARBA00022670"/>
    </source>
</evidence>
<dbReference type="InterPro" id="IPR047177">
    <property type="entry name" value="Pept_M20A"/>
</dbReference>
<dbReference type="RefSeq" id="WP_170036611.1">
    <property type="nucleotide sequence ID" value="NZ_JABDTL010000002.1"/>
</dbReference>
<dbReference type="Pfam" id="PF01546">
    <property type="entry name" value="Peptidase_M20"/>
    <property type="match status" value="1"/>
</dbReference>
<dbReference type="AlphaFoldDB" id="A0A841H0J2"/>
<dbReference type="GO" id="GO:0046872">
    <property type="term" value="F:metal ion binding"/>
    <property type="evidence" value="ECO:0007669"/>
    <property type="project" value="UniProtKB-KW"/>
</dbReference>
<reference evidence="7 8" key="1">
    <citation type="submission" date="2020-08" db="EMBL/GenBank/DDBJ databases">
        <title>Genomic Encyclopedia of Type Strains, Phase IV (KMG-IV): sequencing the most valuable type-strain genomes for metagenomic binning, comparative biology and taxonomic classification.</title>
        <authorList>
            <person name="Goeker M."/>
        </authorList>
    </citation>
    <scope>NUCLEOTIDE SEQUENCE [LARGE SCALE GENOMIC DNA]</scope>
    <source>
        <strain evidence="7 8">DSM 29007</strain>
    </source>
</reference>
<evidence type="ECO:0000259" key="6">
    <source>
        <dbReference type="Pfam" id="PF07687"/>
    </source>
</evidence>
<dbReference type="SUPFAM" id="SSF55031">
    <property type="entry name" value="Bacterial exopeptidase dimerisation domain"/>
    <property type="match status" value="1"/>
</dbReference>
<dbReference type="Gene3D" id="3.30.70.360">
    <property type="match status" value="1"/>
</dbReference>
<evidence type="ECO:0000256" key="1">
    <source>
        <dbReference type="ARBA" id="ARBA00006247"/>
    </source>
</evidence>
<feature type="domain" description="Peptidase M20 dimerisation" evidence="6">
    <location>
        <begin position="203"/>
        <end position="345"/>
    </location>
</feature>
<keyword evidence="8" id="KW-1185">Reference proteome</keyword>
<evidence type="ECO:0000313" key="7">
    <source>
        <dbReference type="EMBL" id="MBB6071476.1"/>
    </source>
</evidence>
<dbReference type="Proteomes" id="UP000582837">
    <property type="component" value="Unassembled WGS sequence"/>
</dbReference>
<evidence type="ECO:0000256" key="4">
    <source>
        <dbReference type="ARBA" id="ARBA00022801"/>
    </source>
</evidence>
<dbReference type="Pfam" id="PF07687">
    <property type="entry name" value="M20_dimer"/>
    <property type="match status" value="1"/>
</dbReference>
<sequence length="449" mass="49343">MQQTPDAAPTSPEEFRSLARDIFRELIAIDTTDRDGDVTVAARAVAQRLQEAGFAEEDLTLAGPHPRKMNLVARMRGTGARGPLLLLAHLDVVEADPAEWSTDPFTLVEEDGFFYGRGTTDQKAMSSIWTATLIRLVREGFVPDRDLILVLTADEEGGEHNGARWLTQNRRDLVDAAMGINEGGFGRMKNGRRISNNLQASEKVYLDLELEARGTAGHSSLPTADNSIYHLAAAMQRAAAYRFPVQISEVARAFFERMSRIESGAMADDMRALLADTENSEAADRLCAVPQYNGMMRTTWAATRVDAGQSNNTIPQSARALFNCRLLPGVQPEEVERTMREVVADDRVTVRQATASKPSPPSPLTAEVMNAVEGLTEEMWPGVPVVPVMGIGATDSLYFRSAGIPMYGVSGIFLDVDDVRAHAPNERISTQSYYEGQEFLYRLVRTLSS</sequence>
<dbReference type="GO" id="GO:0006508">
    <property type="term" value="P:proteolysis"/>
    <property type="evidence" value="ECO:0007669"/>
    <property type="project" value="UniProtKB-KW"/>
</dbReference>
<dbReference type="InterPro" id="IPR036264">
    <property type="entry name" value="Bact_exopeptidase_dim_dom"/>
</dbReference>
<dbReference type="InterPro" id="IPR011650">
    <property type="entry name" value="Peptidase_M20_dimer"/>
</dbReference>
<proteinExistence type="inferred from homology"/>
<dbReference type="PANTHER" id="PTHR45962:SF1">
    <property type="entry name" value="N-FATTY-ACYL-AMINO ACID SYNTHASE_HYDROLASE PM20D1"/>
    <property type="match status" value="1"/>
</dbReference>
<keyword evidence="2" id="KW-0645">Protease</keyword>
<dbReference type="EMBL" id="JACHIA010000008">
    <property type="protein sequence ID" value="MBB6071476.1"/>
    <property type="molecule type" value="Genomic_DNA"/>
</dbReference>
<protein>
    <submittedName>
        <fullName evidence="7">Acetylornithine deacetylase/succinyl-diaminopimelate desuccinylase-like protein</fullName>
    </submittedName>
</protein>
<keyword evidence="3" id="KW-0479">Metal-binding</keyword>
<dbReference type="SUPFAM" id="SSF53187">
    <property type="entry name" value="Zn-dependent exopeptidases"/>
    <property type="match status" value="1"/>
</dbReference>
<dbReference type="InterPro" id="IPR002933">
    <property type="entry name" value="Peptidase_M20"/>
</dbReference>
<dbReference type="GO" id="GO:0008233">
    <property type="term" value="F:peptidase activity"/>
    <property type="evidence" value="ECO:0007669"/>
    <property type="project" value="UniProtKB-KW"/>
</dbReference>
<dbReference type="InterPro" id="IPR001261">
    <property type="entry name" value="ArgE/DapE_CS"/>
</dbReference>
<dbReference type="PROSITE" id="PS00758">
    <property type="entry name" value="ARGE_DAPE_CPG2_1"/>
    <property type="match status" value="1"/>
</dbReference>
<evidence type="ECO:0000256" key="5">
    <source>
        <dbReference type="ARBA" id="ARBA00022833"/>
    </source>
</evidence>
<organism evidence="7 8">
    <name type="scientific">Longimicrobium terrae</name>
    <dbReference type="NCBI Taxonomy" id="1639882"/>
    <lineage>
        <taxon>Bacteria</taxon>
        <taxon>Pseudomonadati</taxon>
        <taxon>Gemmatimonadota</taxon>
        <taxon>Longimicrobiia</taxon>
        <taxon>Longimicrobiales</taxon>
        <taxon>Longimicrobiaceae</taxon>
        <taxon>Longimicrobium</taxon>
    </lineage>
</organism>
<evidence type="ECO:0000313" key="8">
    <source>
        <dbReference type="Proteomes" id="UP000582837"/>
    </source>
</evidence>
<keyword evidence="4" id="KW-0378">Hydrolase</keyword>
<dbReference type="PANTHER" id="PTHR45962">
    <property type="entry name" value="N-FATTY-ACYL-AMINO ACID SYNTHASE/HYDROLASE PM20D1"/>
    <property type="match status" value="1"/>
</dbReference>
<accession>A0A841H0J2</accession>
<dbReference type="NCBIfam" id="NF006596">
    <property type="entry name" value="PRK09133.1"/>
    <property type="match status" value="1"/>
</dbReference>